<dbReference type="AlphaFoldDB" id="W7IUA9"/>
<organism evidence="1 2">
    <name type="scientific">Actinokineospora spheciospongiae</name>
    <dbReference type="NCBI Taxonomy" id="909613"/>
    <lineage>
        <taxon>Bacteria</taxon>
        <taxon>Bacillati</taxon>
        <taxon>Actinomycetota</taxon>
        <taxon>Actinomycetes</taxon>
        <taxon>Pseudonocardiales</taxon>
        <taxon>Pseudonocardiaceae</taxon>
        <taxon>Actinokineospora</taxon>
    </lineage>
</organism>
<reference evidence="1 2" key="1">
    <citation type="journal article" date="2014" name="Genome Announc.">
        <title>Draft Genome Sequence of the Antitrypanosomally Active Sponge-Associated Bacterium Actinokineospora sp. Strain EG49.</title>
        <authorList>
            <person name="Harjes J."/>
            <person name="Ryu T."/>
            <person name="Abdelmohsen U.R."/>
            <person name="Moitinho-Silva L."/>
            <person name="Horn H."/>
            <person name="Ravasi T."/>
            <person name="Hentschel U."/>
        </authorList>
    </citation>
    <scope>NUCLEOTIDE SEQUENCE [LARGE SCALE GENOMIC DNA]</scope>
    <source>
        <strain evidence="1 2">EG49</strain>
    </source>
</reference>
<keyword evidence="2" id="KW-1185">Reference proteome</keyword>
<gene>
    <name evidence="1" type="ORF">UO65_4751</name>
</gene>
<accession>W7IUA9</accession>
<name>W7IUA9_9PSEU</name>
<proteinExistence type="predicted"/>
<dbReference type="EMBL" id="AYXG01000182">
    <property type="protein sequence ID" value="EWC59971.1"/>
    <property type="molecule type" value="Genomic_DNA"/>
</dbReference>
<comment type="caution">
    <text evidence="1">The sequence shown here is derived from an EMBL/GenBank/DDBJ whole genome shotgun (WGS) entry which is preliminary data.</text>
</comment>
<evidence type="ECO:0000313" key="2">
    <source>
        <dbReference type="Proteomes" id="UP000019277"/>
    </source>
</evidence>
<dbReference type="RefSeq" id="WP_035286296.1">
    <property type="nucleotide sequence ID" value="NZ_AYXG01000182.1"/>
</dbReference>
<protein>
    <submittedName>
        <fullName evidence="1">Uncharacterized protein</fullName>
    </submittedName>
</protein>
<dbReference type="STRING" id="909613.UO65_4751"/>
<evidence type="ECO:0000313" key="1">
    <source>
        <dbReference type="EMBL" id="EWC59971.1"/>
    </source>
</evidence>
<dbReference type="Proteomes" id="UP000019277">
    <property type="component" value="Unassembled WGS sequence"/>
</dbReference>
<dbReference type="eggNOG" id="ENOG50326AT">
    <property type="taxonomic scope" value="Bacteria"/>
</dbReference>
<sequence length="197" mass="20518">MSVAILDGTDTSAADTLRTALGTPAHLSAPEDLPGAGAAALLLLPAHAPVLPTEALRLVAVLESLALNPPGHRTPLVLTWVATPAHRTRMSYAAGRNHADLLLGKHWTRELAHHPTPTAAAACRAARVRELMRAQPRLGGIPITTLHRTLSTLDPHFVEALCVQLPDGTWHSPAAVAAAVELRGAAAVELRGPAPSG</sequence>